<proteinExistence type="predicted"/>
<dbReference type="AlphaFoldDB" id="A0AAV7NTE9"/>
<feature type="compositionally biased region" description="Basic and acidic residues" evidence="1">
    <location>
        <begin position="15"/>
        <end position="29"/>
    </location>
</feature>
<feature type="compositionally biased region" description="Basic and acidic residues" evidence="1">
    <location>
        <begin position="72"/>
        <end position="101"/>
    </location>
</feature>
<reference evidence="2" key="1">
    <citation type="journal article" date="2022" name="bioRxiv">
        <title>Sequencing and chromosome-scale assembly of the giantPleurodeles waltlgenome.</title>
        <authorList>
            <person name="Brown T."/>
            <person name="Elewa A."/>
            <person name="Iarovenko S."/>
            <person name="Subramanian E."/>
            <person name="Araus A.J."/>
            <person name="Petzold A."/>
            <person name="Susuki M."/>
            <person name="Suzuki K.-i.T."/>
            <person name="Hayashi T."/>
            <person name="Toyoda A."/>
            <person name="Oliveira C."/>
            <person name="Osipova E."/>
            <person name="Leigh N.D."/>
            <person name="Simon A."/>
            <person name="Yun M.H."/>
        </authorList>
    </citation>
    <scope>NUCLEOTIDE SEQUENCE</scope>
    <source>
        <strain evidence="2">20211129_DDA</strain>
        <tissue evidence="2">Liver</tissue>
    </source>
</reference>
<evidence type="ECO:0000313" key="3">
    <source>
        <dbReference type="Proteomes" id="UP001066276"/>
    </source>
</evidence>
<sequence length="188" mass="21140">MNHENPFATLPRRRSTQEEKQRHRVKPDGTCEESQTITKDHSVLEPKLGGASIAKNQSMLEEGGFKNTKTNGIERQRDGVKPKENEELCLRMPNKEEEGNQPRENTATSIDESQERCTKEWSTSLEDAGWPAATQESCGVAVSDSKEEGENTIRWEIWEIVVLLASVQPTPPRGQSHDSNEICVAQRV</sequence>
<gene>
    <name evidence="2" type="ORF">NDU88_006549</name>
</gene>
<evidence type="ECO:0000256" key="1">
    <source>
        <dbReference type="SAM" id="MobiDB-lite"/>
    </source>
</evidence>
<evidence type="ECO:0000313" key="2">
    <source>
        <dbReference type="EMBL" id="KAJ1118357.1"/>
    </source>
</evidence>
<feature type="compositionally biased region" description="Polar residues" evidence="1">
    <location>
        <begin position="102"/>
        <end position="111"/>
    </location>
</feature>
<dbReference type="Proteomes" id="UP001066276">
    <property type="component" value="Chromosome 8"/>
</dbReference>
<organism evidence="2 3">
    <name type="scientific">Pleurodeles waltl</name>
    <name type="common">Iberian ribbed newt</name>
    <dbReference type="NCBI Taxonomy" id="8319"/>
    <lineage>
        <taxon>Eukaryota</taxon>
        <taxon>Metazoa</taxon>
        <taxon>Chordata</taxon>
        <taxon>Craniata</taxon>
        <taxon>Vertebrata</taxon>
        <taxon>Euteleostomi</taxon>
        <taxon>Amphibia</taxon>
        <taxon>Batrachia</taxon>
        <taxon>Caudata</taxon>
        <taxon>Salamandroidea</taxon>
        <taxon>Salamandridae</taxon>
        <taxon>Pleurodelinae</taxon>
        <taxon>Pleurodeles</taxon>
    </lineage>
</organism>
<feature type="region of interest" description="Disordered" evidence="1">
    <location>
        <begin position="1"/>
        <end position="115"/>
    </location>
</feature>
<comment type="caution">
    <text evidence="2">The sequence shown here is derived from an EMBL/GenBank/DDBJ whole genome shotgun (WGS) entry which is preliminary data.</text>
</comment>
<accession>A0AAV7NTE9</accession>
<name>A0AAV7NTE9_PLEWA</name>
<protein>
    <submittedName>
        <fullName evidence="2">Uncharacterized protein</fullName>
    </submittedName>
</protein>
<keyword evidence="3" id="KW-1185">Reference proteome</keyword>
<dbReference type="EMBL" id="JANPWB010000012">
    <property type="protein sequence ID" value="KAJ1118357.1"/>
    <property type="molecule type" value="Genomic_DNA"/>
</dbReference>